<evidence type="ECO:0000256" key="3">
    <source>
        <dbReference type="PROSITE-ProRule" id="PRU00276"/>
    </source>
</evidence>
<organism evidence="7">
    <name type="scientific">Xenopus tropicalis</name>
    <name type="common">Western clawed frog</name>
    <name type="synonym">Silurana tropicalis</name>
    <dbReference type="NCBI Taxonomy" id="8364"/>
    <lineage>
        <taxon>Eukaryota</taxon>
        <taxon>Metazoa</taxon>
        <taxon>Chordata</taxon>
        <taxon>Craniata</taxon>
        <taxon>Vertebrata</taxon>
        <taxon>Euteleostomi</taxon>
        <taxon>Amphibia</taxon>
        <taxon>Batrachia</taxon>
        <taxon>Anura</taxon>
        <taxon>Pipoidea</taxon>
        <taxon>Pipidae</taxon>
        <taxon>Xenopodinae</taxon>
        <taxon>Xenopus</taxon>
        <taxon>Silurana</taxon>
    </lineage>
</organism>
<evidence type="ECO:0000256" key="2">
    <source>
        <dbReference type="PROSITE-ProRule" id="PRU00068"/>
    </source>
</evidence>
<dbReference type="SUPFAM" id="SSF57552">
    <property type="entry name" value="Blood coagulation inhibitor (disintegrin)"/>
    <property type="match status" value="1"/>
</dbReference>
<dbReference type="FunFam" id="4.10.70.10:FF:000001">
    <property type="entry name" value="Disintegrin and metalloproteinase domain-containing protein 22"/>
    <property type="match status" value="1"/>
</dbReference>
<dbReference type="Bgee" id="ENSXETG00000012077">
    <property type="expression patterns" value="Expressed in testis and 2 other cell types or tissues"/>
</dbReference>
<feature type="domain" description="Peptidase M12B" evidence="6">
    <location>
        <begin position="221"/>
        <end position="417"/>
    </location>
</feature>
<dbReference type="InterPro" id="IPR034027">
    <property type="entry name" value="Reprolysin_adamalysin"/>
</dbReference>
<feature type="domain" description="Disintegrin" evidence="5">
    <location>
        <begin position="417"/>
        <end position="504"/>
    </location>
</feature>
<comment type="caution">
    <text evidence="3">Lacks conserved residue(s) required for the propagation of feature annotation.</text>
</comment>
<dbReference type="InterPro" id="IPR002870">
    <property type="entry name" value="Peptidase_M12B_N"/>
</dbReference>
<dbReference type="PROSITE" id="PS50215">
    <property type="entry name" value="ADAM_MEPRO"/>
    <property type="match status" value="1"/>
</dbReference>
<keyword evidence="4" id="KW-0812">Transmembrane</keyword>
<accession>F7B972</accession>
<dbReference type="Pfam" id="PF08516">
    <property type="entry name" value="ADAM_CR"/>
    <property type="match status" value="1"/>
</dbReference>
<feature type="binding site" evidence="3">
    <location>
        <position position="367"/>
    </location>
    <ligand>
        <name>Zn(2+)</name>
        <dbReference type="ChEBI" id="CHEBI:29105"/>
        <note>catalytic</note>
    </ligand>
</feature>
<feature type="disulfide bond" evidence="2">
    <location>
        <begin position="476"/>
        <end position="496"/>
    </location>
</feature>
<proteinExistence type="predicted"/>
<dbReference type="GO" id="GO:0006508">
    <property type="term" value="P:proteolysis"/>
    <property type="evidence" value="ECO:0007669"/>
    <property type="project" value="InterPro"/>
</dbReference>
<dbReference type="InterPro" id="IPR001590">
    <property type="entry name" value="Peptidase_M12B"/>
</dbReference>
<keyword evidence="4" id="KW-1133">Transmembrane helix</keyword>
<dbReference type="SMART" id="SM00608">
    <property type="entry name" value="ACR"/>
    <property type="match status" value="1"/>
</dbReference>
<feature type="transmembrane region" description="Helical" evidence="4">
    <location>
        <begin position="34"/>
        <end position="56"/>
    </location>
</feature>
<keyword evidence="1 3" id="KW-1015">Disulfide bond</keyword>
<evidence type="ECO:0000259" key="6">
    <source>
        <dbReference type="PROSITE" id="PS50215"/>
    </source>
</evidence>
<dbReference type="Gene3D" id="4.10.70.10">
    <property type="entry name" value="Disintegrin domain"/>
    <property type="match status" value="1"/>
</dbReference>
<dbReference type="PROSITE" id="PS00427">
    <property type="entry name" value="DISINTEGRIN_1"/>
    <property type="match status" value="1"/>
</dbReference>
<dbReference type="ExpressionAtlas" id="F7B972">
    <property type="expression patterns" value="baseline"/>
</dbReference>
<dbReference type="GO" id="GO:0046872">
    <property type="term" value="F:metal ion binding"/>
    <property type="evidence" value="ECO:0007669"/>
    <property type="project" value="UniProtKB-KW"/>
</dbReference>
<dbReference type="InterPro" id="IPR006586">
    <property type="entry name" value="ADAM_Cys-rich"/>
</dbReference>
<feature type="binding site" evidence="3">
    <location>
        <position position="361"/>
    </location>
    <ligand>
        <name>Zn(2+)</name>
        <dbReference type="ChEBI" id="CHEBI:29105"/>
        <note>catalytic</note>
    </ligand>
</feature>
<dbReference type="GeneTree" id="ENSGT00940000156239"/>
<dbReference type="InterPro" id="IPR024079">
    <property type="entry name" value="MetalloPept_cat_dom_sf"/>
</dbReference>
<keyword evidence="3" id="KW-0862">Zinc</keyword>
<dbReference type="PROSITE" id="PS50214">
    <property type="entry name" value="DISINTEGRIN_2"/>
    <property type="match status" value="1"/>
</dbReference>
<dbReference type="CDD" id="cd04269">
    <property type="entry name" value="ZnMc_adamalysin_II_like"/>
    <property type="match status" value="1"/>
</dbReference>
<keyword evidence="4" id="KW-0472">Membrane</keyword>
<dbReference type="InterPro" id="IPR036436">
    <property type="entry name" value="Disintegrin_dom_sf"/>
</dbReference>
<protein>
    <submittedName>
        <fullName evidence="7">ADAM metallopeptidase domain 21</fullName>
    </submittedName>
</protein>
<keyword evidence="3" id="KW-0479">Metal-binding</keyword>
<dbReference type="GO" id="GO:0004222">
    <property type="term" value="F:metalloendopeptidase activity"/>
    <property type="evidence" value="ECO:0007669"/>
    <property type="project" value="InterPro"/>
</dbReference>
<name>F7B972_XENTR</name>
<reference evidence="7" key="2">
    <citation type="submission" date="2011-06" db="UniProtKB">
        <authorList>
            <consortium name="Ensembl"/>
        </authorList>
    </citation>
    <scope>IDENTIFICATION</scope>
</reference>
<dbReference type="InterPro" id="IPR001762">
    <property type="entry name" value="Disintegrin_dom"/>
</dbReference>
<dbReference type="SUPFAM" id="SSF55486">
    <property type="entry name" value="Metalloproteases ('zincins'), catalytic domain"/>
    <property type="match status" value="1"/>
</dbReference>
<dbReference type="eggNOG" id="KOG3607">
    <property type="taxonomic scope" value="Eukaryota"/>
</dbReference>
<evidence type="ECO:0000256" key="1">
    <source>
        <dbReference type="ARBA" id="ARBA00023157"/>
    </source>
</evidence>
<dbReference type="Gene3D" id="3.40.390.10">
    <property type="entry name" value="Collagenase (Catalytic Domain)"/>
    <property type="match status" value="1"/>
</dbReference>
<dbReference type="SMART" id="SM00050">
    <property type="entry name" value="DISIN"/>
    <property type="match status" value="1"/>
</dbReference>
<evidence type="ECO:0000313" key="7">
    <source>
        <dbReference type="Ensembl" id="ENSXETP00000026365"/>
    </source>
</evidence>
<reference evidence="7" key="1">
    <citation type="journal article" date="2010" name="Science">
        <title>The genome of the Western clawed frog Xenopus tropicalis.</title>
        <authorList>
            <person name="Hellsten U."/>
            <person name="Harland R.M."/>
            <person name="Gilchrist M.J."/>
            <person name="Hendrix D."/>
            <person name="Jurka J."/>
            <person name="Kapitonov V."/>
            <person name="Ovcharenko I."/>
            <person name="Putnam N.H."/>
            <person name="Shu S."/>
            <person name="Taher L."/>
            <person name="Blitz I.L."/>
            <person name="Blumberg B."/>
            <person name="Dichmann D.S."/>
            <person name="Dubchak I."/>
            <person name="Amaya E."/>
            <person name="Detter J.C."/>
            <person name="Fletcher R."/>
            <person name="Gerhard D.S."/>
            <person name="Goodstein D."/>
            <person name="Graves T."/>
            <person name="Grigoriev I.V."/>
            <person name="Grimwood J."/>
            <person name="Kawashima T."/>
            <person name="Lindquist E."/>
            <person name="Lucas S.M."/>
            <person name="Mead P.E."/>
            <person name="Mitros T."/>
            <person name="Ogino H."/>
            <person name="Ohta Y."/>
            <person name="Poliakov A.V."/>
            <person name="Pollet N."/>
            <person name="Robert J."/>
            <person name="Salamov A."/>
            <person name="Sater A.K."/>
            <person name="Schmutz J."/>
            <person name="Terry A."/>
            <person name="Vize P.D."/>
            <person name="Warren W.C."/>
            <person name="Wells D."/>
            <person name="Wills A."/>
            <person name="Wilson R.K."/>
            <person name="Zimmerman L.B."/>
            <person name="Zorn A.M."/>
            <person name="Grainger R."/>
            <person name="Grammer T."/>
            <person name="Khokha M.K."/>
            <person name="Richardson P.M."/>
            <person name="Rokhsar D.S."/>
        </authorList>
    </citation>
    <scope>NUCLEOTIDE SEQUENCE [LARGE SCALE GENOMIC DNA]</scope>
    <source>
        <strain evidence="7">Nigerian</strain>
    </source>
</reference>
<sequence>MAAPPPGHVTALCSHWLVFPPQLARREGRRQCRLCCAIMAFSLPFIICQVIVALTIDLNLTDWLGSYEIVTPLLVEERIVNKTRELTYVIMIDRTDYVIHLIRNPMLVPTDFKVFSYNKAYSLYFDEPHILTQCYYQGYIQGYPNSVVAMNTCSGLRGIMHTDEFIYAIEPSQQLDNFKHVAYSMEQFKTTIHCLLNTSIYHPPTKSSPIEQGLGGRNKTAYVEVFMVVTQQQFEFHHENQTLLLESMLDLINGVNAVYQALNSHIVLVGIEIWSNENLINTAGKNVHAILSDFLAWKREYLDENIKCAVAVLSWRDETVSTSSLSHLRGACSPDNSAFIIKMNLEKPVLSLNLFTHELGHILGMKHDTSGCTCKSGKAACVMANSGLLSLGFSNCNEKDMEMFFASSEASCLWKELSQCGNNILEQGEECDCGSVQECAIIKCCDPTICKLRENAECLSGLCCKDCRLLPKGTLCRIPKTECDLAEYCDGASSHCPLDMYQQNGSPCNNGTSLCYENTCYDYNKHCETVFGEGATVAPLSCFQSVNTIGDRFGNCNTEREMVECNIMNVMCGRLQCQNVSSQMKPIDNKTAIILTPNGNSWCWGIDFHSNQHSFDLGTVPDGAPCDTGKICLNKRCLSSSVLSYDCDVKRKCGGNGVCNNRKNCHCYSQWAPPNCTESGYGGSVDSGPVTKDSSLVFMPEGGMLRLYDTSAARCPRLPVFIIILYQTLLIECFQSIY</sequence>
<dbReference type="PRINTS" id="PR00289">
    <property type="entry name" value="DISINTEGRIN"/>
</dbReference>
<dbReference type="HOGENOM" id="CLU_012714_4_1_1"/>
<dbReference type="Ensembl" id="ENSXETT00000026365">
    <property type="protein sequence ID" value="ENSXETP00000026365"/>
    <property type="gene ID" value="ENSXETG00000012077"/>
</dbReference>
<dbReference type="Xenbase" id="XB-GENE-5867494">
    <property type="gene designation" value="adam21"/>
</dbReference>
<feature type="disulfide bond" evidence="3">
    <location>
        <begin position="372"/>
        <end position="396"/>
    </location>
</feature>
<dbReference type="Pfam" id="PF00200">
    <property type="entry name" value="Disintegrin"/>
    <property type="match status" value="1"/>
</dbReference>
<dbReference type="InterPro" id="IPR018358">
    <property type="entry name" value="Disintegrin_CS"/>
</dbReference>
<feature type="binding site" evidence="3">
    <location>
        <position position="357"/>
    </location>
    <ligand>
        <name>Zn(2+)</name>
        <dbReference type="ChEBI" id="CHEBI:29105"/>
        <note>catalytic</note>
    </ligand>
</feature>
<dbReference type="Pfam" id="PF01562">
    <property type="entry name" value="Pep_M12B_propep"/>
    <property type="match status" value="1"/>
</dbReference>
<dbReference type="InParanoid" id="F7B972"/>
<evidence type="ECO:0000256" key="4">
    <source>
        <dbReference type="SAM" id="Phobius"/>
    </source>
</evidence>
<feature type="disulfide bond" evidence="3">
    <location>
        <begin position="332"/>
        <end position="412"/>
    </location>
</feature>
<gene>
    <name evidence="7" type="primary">adam21</name>
</gene>
<feature type="active site" evidence="3">
    <location>
        <position position="358"/>
    </location>
</feature>
<dbReference type="AlphaFoldDB" id="F7B972"/>
<evidence type="ECO:0000259" key="5">
    <source>
        <dbReference type="PROSITE" id="PS50214"/>
    </source>
</evidence>
<dbReference type="PANTHER" id="PTHR11905">
    <property type="entry name" value="ADAM A DISINTEGRIN AND METALLOPROTEASE DOMAIN"/>
    <property type="match status" value="1"/>
</dbReference>
<dbReference type="PANTHER" id="PTHR11905:SF259">
    <property type="entry name" value="DISINTEGRIN AND METALLOPROTEINASE DOMAIN-CONTAINING PROTEIN 9 ISOFORM X1"/>
    <property type="match status" value="1"/>
</dbReference>
<dbReference type="Pfam" id="PF01421">
    <property type="entry name" value="Reprolysin"/>
    <property type="match status" value="1"/>
</dbReference>